<name>A0A9Q4GLZ1_9CORY</name>
<protein>
    <submittedName>
        <fullName evidence="1">TIGR03085 family metal-binding protein</fullName>
    </submittedName>
</protein>
<reference evidence="1" key="1">
    <citation type="submission" date="2022-11" db="EMBL/GenBank/DDBJ databases">
        <title>Corynebacterium sp. isolated from Penguins.</title>
        <authorList>
            <person name="Sedlar K."/>
            <person name="Svec P."/>
        </authorList>
    </citation>
    <scope>NUCLEOTIDE SEQUENCE</scope>
    <source>
        <strain evidence="1">P5875</strain>
    </source>
</reference>
<evidence type="ECO:0000313" key="1">
    <source>
        <dbReference type="EMBL" id="MCX7537251.1"/>
    </source>
</evidence>
<sequence length="208" mass="22725">MTFAASERAALGSLLLELGSDAPTLCEGWSTRDMAVHLLVRETRPDAAAGMFLPALRGHLRSVSEQVGSRDYADIVRAWASGPPRFSPLRFLDAQLNAGEHFIHHEDVRRAREGWEPRTFGTDDTETLLAVLRRFGARLLRGSECPVILDPDGAPSIVAVERRGVTGHGSDVVRVSGTAGELLLFCFGRTESVVTVTGDRDRIRFTSI</sequence>
<dbReference type="RefSeq" id="WP_248112756.1">
    <property type="nucleotide sequence ID" value="NZ_JALNJF010000001.1"/>
</dbReference>
<dbReference type="NCBIfam" id="TIGR03085">
    <property type="entry name" value="TIGR03085 family metal-binding protein"/>
    <property type="match status" value="1"/>
</dbReference>
<evidence type="ECO:0000313" key="2">
    <source>
        <dbReference type="Proteomes" id="UP001070238"/>
    </source>
</evidence>
<comment type="caution">
    <text evidence="1">The sequence shown here is derived from an EMBL/GenBank/DDBJ whole genome shotgun (WGS) entry which is preliminary data.</text>
</comment>
<dbReference type="SUPFAM" id="SSF109854">
    <property type="entry name" value="DinB/YfiT-like putative metalloenzymes"/>
    <property type="match status" value="1"/>
</dbReference>
<proteinExistence type="predicted"/>
<dbReference type="InterPro" id="IPR017517">
    <property type="entry name" value="Maleyloyr_isom"/>
</dbReference>
<dbReference type="NCBIfam" id="TIGR03083">
    <property type="entry name" value="maleylpyruvate isomerase family mycothiol-dependent enzyme"/>
    <property type="match status" value="1"/>
</dbReference>
<organism evidence="1 2">
    <name type="scientific">Corynebacterium antarcticum</name>
    <dbReference type="NCBI Taxonomy" id="2800405"/>
    <lineage>
        <taxon>Bacteria</taxon>
        <taxon>Bacillati</taxon>
        <taxon>Actinomycetota</taxon>
        <taxon>Actinomycetes</taxon>
        <taxon>Mycobacteriales</taxon>
        <taxon>Corynebacteriaceae</taxon>
        <taxon>Corynebacterium</taxon>
    </lineage>
</organism>
<dbReference type="InterPro" id="IPR017519">
    <property type="entry name" value="CHP03085"/>
</dbReference>
<dbReference type="AlphaFoldDB" id="A0A9Q4GLZ1"/>
<dbReference type="InterPro" id="IPR034660">
    <property type="entry name" value="DinB/YfiT-like"/>
</dbReference>
<gene>
    <name evidence="1" type="ORF">OS123_01645</name>
</gene>
<dbReference type="EMBL" id="JAPMKX010000001">
    <property type="protein sequence ID" value="MCX7537251.1"/>
    <property type="molecule type" value="Genomic_DNA"/>
</dbReference>
<accession>A0A9Q4GLZ1</accession>
<dbReference type="Proteomes" id="UP001070238">
    <property type="component" value="Unassembled WGS sequence"/>
</dbReference>